<comment type="subcellular location">
    <subcellularLocation>
        <location evidence="3">Golgi apparatus</location>
        <location evidence="3">Golgi stack membrane</location>
        <topology evidence="3">Single-pass type II membrane protein</topology>
    </subcellularLocation>
</comment>
<evidence type="ECO:0000313" key="5">
    <source>
        <dbReference type="Proteomes" id="UP000828390"/>
    </source>
</evidence>
<name>A0A9D4KHD7_DREPO</name>
<dbReference type="InterPro" id="IPR002516">
    <property type="entry name" value="Glyco_trans_11"/>
</dbReference>
<dbReference type="PANTHER" id="PTHR11927">
    <property type="entry name" value="GALACTOSIDE 2-L-FUCOSYLTRANSFERASE"/>
    <property type="match status" value="1"/>
</dbReference>
<dbReference type="EMBL" id="JAIWYP010000004">
    <property type="protein sequence ID" value="KAH3839529.1"/>
    <property type="molecule type" value="Genomic_DNA"/>
</dbReference>
<protein>
    <recommendedName>
        <fullName evidence="3">L-Fucosyltransferase</fullName>
        <ecNumber evidence="3">2.4.1.-</ecNumber>
    </recommendedName>
</protein>
<accession>A0A9D4KHD7</accession>
<keyword evidence="1 3" id="KW-0328">Glycosyltransferase</keyword>
<keyword evidence="3" id="KW-0812">Transmembrane</keyword>
<proteinExistence type="inferred from homology"/>
<evidence type="ECO:0000256" key="2">
    <source>
        <dbReference type="ARBA" id="ARBA00022679"/>
    </source>
</evidence>
<keyword evidence="2 3" id="KW-0808">Transferase</keyword>
<dbReference type="GO" id="GO:0032580">
    <property type="term" value="C:Golgi cisterna membrane"/>
    <property type="evidence" value="ECO:0007669"/>
    <property type="project" value="UniProtKB-SubCell"/>
</dbReference>
<keyword evidence="3" id="KW-0325">Glycoprotein</keyword>
<dbReference type="PANTHER" id="PTHR11927:SF9">
    <property type="entry name" value="L-FUCOSYLTRANSFERASE"/>
    <property type="match status" value="1"/>
</dbReference>
<dbReference type="Proteomes" id="UP000828390">
    <property type="component" value="Unassembled WGS sequence"/>
</dbReference>
<sequence>MFGNETIFIFGSNGIDWVKDNFSNNSTNRKIAFLEGNLAAVDMTVLGSCNHTIVSTGTFGWWAAWLAGGATIISKQQAVNGSRLDKQFVLPEYFLPNWIILD</sequence>
<comment type="caution">
    <text evidence="4">The sequence shown here is derived from an EMBL/GenBank/DDBJ whole genome shotgun (WGS) entry which is preliminary data.</text>
</comment>
<dbReference type="GO" id="GO:0008107">
    <property type="term" value="F:galactoside 2-alpha-L-fucosyltransferase activity"/>
    <property type="evidence" value="ECO:0007669"/>
    <property type="project" value="InterPro"/>
</dbReference>
<gene>
    <name evidence="4" type="ORF">DPMN_112961</name>
</gene>
<comment type="similarity">
    <text evidence="3">Belongs to the glycosyltransferase 11 family.</text>
</comment>
<keyword evidence="3" id="KW-0333">Golgi apparatus</keyword>
<evidence type="ECO:0000256" key="1">
    <source>
        <dbReference type="ARBA" id="ARBA00022676"/>
    </source>
</evidence>
<dbReference type="AlphaFoldDB" id="A0A9D4KHD7"/>
<evidence type="ECO:0000313" key="4">
    <source>
        <dbReference type="EMBL" id="KAH3839529.1"/>
    </source>
</evidence>
<dbReference type="Pfam" id="PF01531">
    <property type="entry name" value="Glyco_transf_11"/>
    <property type="match status" value="1"/>
</dbReference>
<reference evidence="4" key="2">
    <citation type="submission" date="2020-11" db="EMBL/GenBank/DDBJ databases">
        <authorList>
            <person name="McCartney M.A."/>
            <person name="Auch B."/>
            <person name="Kono T."/>
            <person name="Mallez S."/>
            <person name="Becker A."/>
            <person name="Gohl D.M."/>
            <person name="Silverstein K.A.T."/>
            <person name="Koren S."/>
            <person name="Bechman K.B."/>
            <person name="Herman A."/>
            <person name="Abrahante J.E."/>
            <person name="Garbe J."/>
        </authorList>
    </citation>
    <scope>NUCLEOTIDE SEQUENCE</scope>
    <source>
        <strain evidence="4">Duluth1</strain>
        <tissue evidence="4">Whole animal</tissue>
    </source>
</reference>
<keyword evidence="5" id="KW-1185">Reference proteome</keyword>
<organism evidence="4 5">
    <name type="scientific">Dreissena polymorpha</name>
    <name type="common">Zebra mussel</name>
    <name type="synonym">Mytilus polymorpha</name>
    <dbReference type="NCBI Taxonomy" id="45954"/>
    <lineage>
        <taxon>Eukaryota</taxon>
        <taxon>Metazoa</taxon>
        <taxon>Spiralia</taxon>
        <taxon>Lophotrochozoa</taxon>
        <taxon>Mollusca</taxon>
        <taxon>Bivalvia</taxon>
        <taxon>Autobranchia</taxon>
        <taxon>Heteroconchia</taxon>
        <taxon>Euheterodonta</taxon>
        <taxon>Imparidentia</taxon>
        <taxon>Neoheterodontei</taxon>
        <taxon>Myida</taxon>
        <taxon>Dreissenoidea</taxon>
        <taxon>Dreissenidae</taxon>
        <taxon>Dreissena</taxon>
    </lineage>
</organism>
<comment type="pathway">
    <text evidence="3">Protein modification; protein glycosylation.</text>
</comment>
<keyword evidence="3" id="KW-0735">Signal-anchor</keyword>
<dbReference type="EC" id="2.4.1.-" evidence="3"/>
<reference evidence="4" key="1">
    <citation type="journal article" date="2019" name="bioRxiv">
        <title>The Genome of the Zebra Mussel, Dreissena polymorpha: A Resource for Invasive Species Research.</title>
        <authorList>
            <person name="McCartney M.A."/>
            <person name="Auch B."/>
            <person name="Kono T."/>
            <person name="Mallez S."/>
            <person name="Zhang Y."/>
            <person name="Obille A."/>
            <person name="Becker A."/>
            <person name="Abrahante J.E."/>
            <person name="Garbe J."/>
            <person name="Badalamenti J.P."/>
            <person name="Herman A."/>
            <person name="Mangelson H."/>
            <person name="Liachko I."/>
            <person name="Sullivan S."/>
            <person name="Sone E.D."/>
            <person name="Koren S."/>
            <person name="Silverstein K.A.T."/>
            <person name="Beckman K.B."/>
            <person name="Gohl D.M."/>
        </authorList>
    </citation>
    <scope>NUCLEOTIDE SEQUENCE</scope>
    <source>
        <strain evidence="4">Duluth1</strain>
        <tissue evidence="4">Whole animal</tissue>
    </source>
</reference>
<dbReference type="GO" id="GO:0005975">
    <property type="term" value="P:carbohydrate metabolic process"/>
    <property type="evidence" value="ECO:0007669"/>
    <property type="project" value="InterPro"/>
</dbReference>
<evidence type="ECO:0000256" key="3">
    <source>
        <dbReference type="RuleBase" id="RU363129"/>
    </source>
</evidence>